<evidence type="ECO:0000313" key="3">
    <source>
        <dbReference type="Proteomes" id="UP000283063"/>
    </source>
</evidence>
<keyword evidence="3" id="KW-1185">Reference proteome</keyword>
<keyword evidence="1" id="KW-0472">Membrane</keyword>
<dbReference type="RefSeq" id="WP_127749947.1">
    <property type="nucleotide sequence ID" value="NZ_CP033219.1"/>
</dbReference>
<organism evidence="2 3">
    <name type="scientific">Parasedimentitalea marina</name>
    <dbReference type="NCBI Taxonomy" id="2483033"/>
    <lineage>
        <taxon>Bacteria</taxon>
        <taxon>Pseudomonadati</taxon>
        <taxon>Pseudomonadota</taxon>
        <taxon>Alphaproteobacteria</taxon>
        <taxon>Rhodobacterales</taxon>
        <taxon>Paracoccaceae</taxon>
        <taxon>Parasedimentitalea</taxon>
    </lineage>
</organism>
<evidence type="ECO:0000313" key="2">
    <source>
        <dbReference type="EMBL" id="AZV79392.1"/>
    </source>
</evidence>
<sequence length="169" mass="18118">MRIRQIYWGGFAAALGIYATMVVWTLPGIAQSAGGLPAFDLRPFGYTAVEARAFLSALGPEGLALYTGPQRLLDMVYPALLAFVLIGALRHLYTKGWLLTLLVFVTLAGMGSDYLENMRVGLLLAGDVSDLAIASASRSTVMKSALTSVAIVAVLVGLIRSGWRHWTSK</sequence>
<proteinExistence type="predicted"/>
<dbReference type="Proteomes" id="UP000283063">
    <property type="component" value="Chromosome"/>
</dbReference>
<dbReference type="EMBL" id="CP033219">
    <property type="protein sequence ID" value="AZV79392.1"/>
    <property type="molecule type" value="Genomic_DNA"/>
</dbReference>
<feature type="transmembrane region" description="Helical" evidence="1">
    <location>
        <begin position="72"/>
        <end position="89"/>
    </location>
</feature>
<accession>A0A3T0N5Z9</accession>
<dbReference type="OrthoDB" id="5198105at2"/>
<feature type="transmembrane region" description="Helical" evidence="1">
    <location>
        <begin position="96"/>
        <end position="115"/>
    </location>
</feature>
<dbReference type="KEGG" id="sedi:EBB79_16930"/>
<reference evidence="2 3" key="1">
    <citation type="submission" date="2018-10" db="EMBL/GenBank/DDBJ databases">
        <title>Parasedimentitalea marina sp. nov., a psychrophilic bacterium isolated from deep seawater of the New Britain Trench.</title>
        <authorList>
            <person name="Cao J."/>
        </authorList>
    </citation>
    <scope>NUCLEOTIDE SEQUENCE [LARGE SCALE GENOMIC DNA]</scope>
    <source>
        <strain evidence="2 3">W43</strain>
    </source>
</reference>
<keyword evidence="1" id="KW-1133">Transmembrane helix</keyword>
<protein>
    <submittedName>
        <fullName evidence="2">Uncharacterized protein</fullName>
    </submittedName>
</protein>
<feature type="transmembrane region" description="Helical" evidence="1">
    <location>
        <begin position="7"/>
        <end position="26"/>
    </location>
</feature>
<name>A0A3T0N5Z9_9RHOB</name>
<evidence type="ECO:0000256" key="1">
    <source>
        <dbReference type="SAM" id="Phobius"/>
    </source>
</evidence>
<dbReference type="AlphaFoldDB" id="A0A3T0N5Z9"/>
<gene>
    <name evidence="2" type="ORF">EBB79_16930</name>
</gene>
<keyword evidence="1" id="KW-0812">Transmembrane</keyword>
<feature type="transmembrane region" description="Helical" evidence="1">
    <location>
        <begin position="145"/>
        <end position="163"/>
    </location>
</feature>